<dbReference type="FunFam" id="2.40.30.170:FF:000010">
    <property type="entry name" value="Efflux RND transporter periplasmic adaptor subunit"/>
    <property type="match status" value="1"/>
</dbReference>
<comment type="similarity">
    <text evidence="1">Belongs to the membrane fusion protein (MFP) (TC 8.A.1) family.</text>
</comment>
<dbReference type="InterPro" id="IPR058627">
    <property type="entry name" value="MdtA-like_C"/>
</dbReference>
<dbReference type="eggNOG" id="COG0845">
    <property type="taxonomic scope" value="Bacteria"/>
</dbReference>
<organism evidence="7 8">
    <name type="scientific">Methylobacter tundripaludum (strain ATCC BAA-1195 / DSM 17260 / SV96)</name>
    <dbReference type="NCBI Taxonomy" id="697282"/>
    <lineage>
        <taxon>Bacteria</taxon>
        <taxon>Pseudomonadati</taxon>
        <taxon>Pseudomonadota</taxon>
        <taxon>Gammaproteobacteria</taxon>
        <taxon>Methylococcales</taxon>
        <taxon>Methylococcaceae</taxon>
        <taxon>Methylobacter</taxon>
    </lineage>
</organism>
<dbReference type="InterPro" id="IPR051909">
    <property type="entry name" value="MFP_Cation_Efflux"/>
</dbReference>
<name>G3IZD6_METTV</name>
<dbReference type="PANTHER" id="PTHR30097:SF15">
    <property type="entry name" value="CATION EFFLUX SYSTEM PROTEIN CUSB"/>
    <property type="match status" value="1"/>
</dbReference>
<feature type="region of interest" description="Disordered" evidence="3">
    <location>
        <begin position="464"/>
        <end position="488"/>
    </location>
</feature>
<dbReference type="PANTHER" id="PTHR30097">
    <property type="entry name" value="CATION EFFLUX SYSTEM PROTEIN CUSB"/>
    <property type="match status" value="1"/>
</dbReference>
<sequence>MNKQILITAVLMLVLGAGGGYWLANQHHEQPVSSSNRSKQPLFYRNPMNPSVTSLVPAMDNMGMDYVPVYADDNKDVGTVAKDNNPQQRKILFYRNSMNPSVTSPVPAKDTMGMDYLPVYDDGNVSVADAAGTVKIDAVMVQNMGVRTAIAKKTSLSHIVRAVGRVAYDEEHIVRLHPKTEGWIETLRVDKTGQWVKKNEDLLSIYSPQLVATQQEYILALNNLKALEKSPIEDIRLGAEEMVTSSRERLKLLDVPEHQLHDLANSHKVKKGLHIHTPADGIVINIGAREGQYVTPETELYMIADLSTVWVYAEIYEYELPWVKEGDPVEMQLAGVPGRIFNGHLAFIYPYAEAKTRTIKVRLVFDNAELLLKPDLFAEVTIYAGKQVDAVVIPSEAVIRSGAKNQVFIVRGSGKFEPRLITTGLASNGDIAVLNGVKAGEEVVTSAQFLIDSESKLHEATAKMMEPSTPQKPEPNRLIMEQGAHQHD</sequence>
<dbReference type="Pfam" id="PF25919">
    <property type="entry name" value="BSH_CusB"/>
    <property type="match status" value="1"/>
</dbReference>
<dbReference type="STRING" id="697282.Mettu_3439"/>
<feature type="domain" description="CusB-like barrel-sandwich hybrid" evidence="4">
    <location>
        <begin position="176"/>
        <end position="304"/>
    </location>
</feature>
<dbReference type="Gene3D" id="2.40.30.170">
    <property type="match status" value="1"/>
</dbReference>
<dbReference type="GO" id="GO:0015679">
    <property type="term" value="P:plasma membrane copper ion transport"/>
    <property type="evidence" value="ECO:0007669"/>
    <property type="project" value="TreeGrafter"/>
</dbReference>
<dbReference type="Pfam" id="PF25954">
    <property type="entry name" value="Beta-barrel_RND_2"/>
    <property type="match status" value="1"/>
</dbReference>
<gene>
    <name evidence="7" type="ORF">Mettu_3439</name>
</gene>
<keyword evidence="2" id="KW-0813">Transport</keyword>
<evidence type="ECO:0000259" key="5">
    <source>
        <dbReference type="Pfam" id="PF25954"/>
    </source>
</evidence>
<dbReference type="OrthoDB" id="9806939at2"/>
<dbReference type="Proteomes" id="UP000004664">
    <property type="component" value="Unassembled WGS sequence"/>
</dbReference>
<evidence type="ECO:0000256" key="1">
    <source>
        <dbReference type="ARBA" id="ARBA00009477"/>
    </source>
</evidence>
<dbReference type="EMBL" id="JH109153">
    <property type="protein sequence ID" value="EGW20308.1"/>
    <property type="molecule type" value="Genomic_DNA"/>
</dbReference>
<dbReference type="Gene3D" id="2.40.420.20">
    <property type="match status" value="1"/>
</dbReference>
<dbReference type="HOGENOM" id="CLU_018816_13_1_6"/>
<proteinExistence type="inferred from homology"/>
<dbReference type="Pfam" id="PF25967">
    <property type="entry name" value="RND-MFP_C"/>
    <property type="match status" value="1"/>
</dbReference>
<reference evidence="7 8" key="1">
    <citation type="submission" date="2011-06" db="EMBL/GenBank/DDBJ databases">
        <title>Genomic sequence of Methylobacter tundripaludum SV96.</title>
        <authorList>
            <consortium name="US DOE Joint Genome Institute"/>
            <person name="Lucas S."/>
            <person name="Han J."/>
            <person name="Lapidus A."/>
            <person name="Cheng J.-F."/>
            <person name="Goodwin L."/>
            <person name="Pitluck S."/>
            <person name="Held B."/>
            <person name="Detter J.C."/>
            <person name="Han C."/>
            <person name="Tapia R."/>
            <person name="Land M."/>
            <person name="Hauser L."/>
            <person name="Kyrpides N."/>
            <person name="Ivanova N."/>
            <person name="Ovchinnikova G."/>
            <person name="Pagani I."/>
            <person name="Klotz M.G."/>
            <person name="Dispirito A.A."/>
            <person name="Murrell J.C."/>
            <person name="Dunfield P."/>
            <person name="Kalyuzhnaya M.G."/>
            <person name="Svenning M."/>
            <person name="Trotsenko Y.A."/>
            <person name="Stein L.Y."/>
            <person name="Woyke T."/>
        </authorList>
    </citation>
    <scope>NUCLEOTIDE SEQUENCE [LARGE SCALE GENOMIC DNA]</scope>
    <source>
        <strain evidence="8">ATCC BAA-1195 / DSM 17260 / SV96</strain>
    </source>
</reference>
<feature type="domain" description="Multidrug resistance protein MdtA-like C-terminal permuted SH3" evidence="6">
    <location>
        <begin position="389"/>
        <end position="446"/>
    </location>
</feature>
<evidence type="ECO:0000256" key="3">
    <source>
        <dbReference type="SAM" id="MobiDB-lite"/>
    </source>
</evidence>
<accession>G3IZD6</accession>
<dbReference type="RefSeq" id="WP_006892600.1">
    <property type="nucleotide sequence ID" value="NZ_JH109153.1"/>
</dbReference>
<dbReference type="InterPro" id="IPR006143">
    <property type="entry name" value="RND_pump_MFP"/>
</dbReference>
<dbReference type="NCBIfam" id="TIGR01730">
    <property type="entry name" value="RND_mfp"/>
    <property type="match status" value="1"/>
</dbReference>
<dbReference type="GO" id="GO:0060003">
    <property type="term" value="P:copper ion export"/>
    <property type="evidence" value="ECO:0007669"/>
    <property type="project" value="TreeGrafter"/>
</dbReference>
<evidence type="ECO:0000256" key="2">
    <source>
        <dbReference type="ARBA" id="ARBA00022448"/>
    </source>
</evidence>
<dbReference type="InterPro" id="IPR058790">
    <property type="entry name" value="BSH_CusB"/>
</dbReference>
<evidence type="ECO:0000259" key="6">
    <source>
        <dbReference type="Pfam" id="PF25967"/>
    </source>
</evidence>
<dbReference type="SUPFAM" id="SSF111369">
    <property type="entry name" value="HlyD-like secretion proteins"/>
    <property type="match status" value="1"/>
</dbReference>
<dbReference type="InterPro" id="IPR058792">
    <property type="entry name" value="Beta-barrel_RND_2"/>
</dbReference>
<dbReference type="GO" id="GO:0046914">
    <property type="term" value="F:transition metal ion binding"/>
    <property type="evidence" value="ECO:0007669"/>
    <property type="project" value="TreeGrafter"/>
</dbReference>
<keyword evidence="8" id="KW-1185">Reference proteome</keyword>
<protein>
    <submittedName>
        <fullName evidence="7">Efflux transporter, RND family, MFP subunit</fullName>
    </submittedName>
</protein>
<evidence type="ECO:0000259" key="4">
    <source>
        <dbReference type="Pfam" id="PF25919"/>
    </source>
</evidence>
<dbReference type="GO" id="GO:0022857">
    <property type="term" value="F:transmembrane transporter activity"/>
    <property type="evidence" value="ECO:0007669"/>
    <property type="project" value="InterPro"/>
</dbReference>
<evidence type="ECO:0000313" key="8">
    <source>
        <dbReference type="Proteomes" id="UP000004664"/>
    </source>
</evidence>
<dbReference type="GO" id="GO:0016020">
    <property type="term" value="C:membrane"/>
    <property type="evidence" value="ECO:0007669"/>
    <property type="project" value="InterPro"/>
</dbReference>
<feature type="domain" description="CusB-like beta-barrel" evidence="5">
    <location>
        <begin position="308"/>
        <end position="383"/>
    </location>
</feature>
<evidence type="ECO:0000313" key="7">
    <source>
        <dbReference type="EMBL" id="EGW20308.1"/>
    </source>
</evidence>
<dbReference type="AlphaFoldDB" id="G3IZD6"/>
<dbReference type="GO" id="GO:0030288">
    <property type="term" value="C:outer membrane-bounded periplasmic space"/>
    <property type="evidence" value="ECO:0007669"/>
    <property type="project" value="TreeGrafter"/>
</dbReference>